<name>A0A3B4BJ68_9GOBI</name>
<feature type="compositionally biased region" description="Basic and acidic residues" evidence="7">
    <location>
        <begin position="181"/>
        <end position="224"/>
    </location>
</feature>
<accession>A0A3B4BJ68</accession>
<dbReference type="Ensembl" id="ENSPMGT00000030310.1">
    <property type="protein sequence ID" value="ENSPMGP00000028465.1"/>
    <property type="gene ID" value="ENSPMGG00000022904.1"/>
</dbReference>
<feature type="compositionally biased region" description="Basic and acidic residues" evidence="7">
    <location>
        <begin position="236"/>
        <end position="299"/>
    </location>
</feature>
<comment type="function">
    <text evidence="6">Involved in nucleolar processing of pre-18S ribosomal RNA. Has a role in the nuclear export of 40S pre-ribosomal subunit to the cytoplasm.</text>
</comment>
<feature type="compositionally biased region" description="Polar residues" evidence="7">
    <location>
        <begin position="305"/>
        <end position="314"/>
    </location>
</feature>
<sequence>MKIKYEKGRNLADKVRKTKTSTEIKNNPFEVKINRKKFDVLGRKSKHDVGLPGVSRSKSITKRKETLLKEYRQKNKSSKLIDRRLGEYDSKMAPEDKILQRFAMERQRTHDKKDKYNLNEEEELTHYGQSLAEIEKFNDAVGSDEETEEKGLLSAELTASHFGGGGLLRKKGSGQQPDDEGSQRAKSRQELIEELIQKSKQEKRERQVQKEEAQELTEKLDQEWKSIQALMVKKTPKSDQADKPEEKPKLEEYDMMVRELGFEMKAQPSEKLKTPEEIAREEREKLQKLEADRLRRMLGEEAGDSAQTQSQTHMSADDLNDGFILDKNDKKTLSYEDGKWNITEENEEQDDDDDDDEKQGDGGEEDQSDADDDDDDAEEADSDEGEEDDEEEDDGSDEAEEEDGHSDLESEQSAEDEDEPPKEETKPKKILSKEELKAQKEAAKAELPYTFAVPESYKALKDLLNGHTCENQRIIVARTQKCNHPSLAVGNKMKLQKLFEHVYCYYYPPVSQCRPSLEMQLTLIYLKVTAQFFPTSDFRHPVTTPALLYISQTLTKCPVRTLQDVTVGLVLCCLAVEYISLSKRFLPELVNFLVGILHVAVKEKNSLGYNVVPPFRPMGKHSDLLVLSNPESCRSWSKNAIPLSAAQHQEFSSELDRDHHRLTCLSTCLDLVKRCSLLYKDLPSYSHIFRPLRTLLSNHLSVQVLPETLHSEILEIISTATMTRAPLVFEKKKPIPLKLLTPKIVEIVDYGKKRGCTREEREKERLKHKYKKEFKGALREIRKDSRFLAREKLNDVMQKDMERKRKVKELLGSLATQEGEWKALKRKKKK</sequence>
<comment type="similarity">
    <text evidence="2">Belongs to the NOP14 family.</text>
</comment>
<feature type="region of interest" description="Disordered" evidence="7">
    <location>
        <begin position="106"/>
        <end position="434"/>
    </location>
</feature>
<reference evidence="8" key="1">
    <citation type="submission" date="2025-08" db="UniProtKB">
        <authorList>
            <consortium name="Ensembl"/>
        </authorList>
    </citation>
    <scope>IDENTIFICATION</scope>
</reference>
<dbReference type="InterPro" id="IPR007276">
    <property type="entry name" value="Nop14"/>
</dbReference>
<feature type="compositionally biased region" description="Acidic residues" evidence="7">
    <location>
        <begin position="344"/>
        <end position="421"/>
    </location>
</feature>
<dbReference type="GO" id="GO:0030490">
    <property type="term" value="P:maturation of SSU-rRNA"/>
    <property type="evidence" value="ECO:0007669"/>
    <property type="project" value="TreeGrafter"/>
</dbReference>
<feature type="compositionally biased region" description="Basic and acidic residues" evidence="7">
    <location>
        <begin position="106"/>
        <end position="118"/>
    </location>
</feature>
<feature type="compositionally biased region" description="Basic and acidic residues" evidence="7">
    <location>
        <begin position="422"/>
        <end position="434"/>
    </location>
</feature>
<dbReference type="AlphaFoldDB" id="A0A3B4BJ68"/>
<keyword evidence="3" id="KW-0690">Ribosome biogenesis</keyword>
<keyword evidence="4" id="KW-0698">rRNA processing</keyword>
<keyword evidence="5" id="KW-0539">Nucleus</keyword>
<comment type="subcellular location">
    <subcellularLocation>
        <location evidence="1">Nucleus</location>
        <location evidence="1">Nucleolus</location>
    </subcellularLocation>
</comment>
<protein>
    <submittedName>
        <fullName evidence="8">Uncharacterized protein</fullName>
    </submittedName>
</protein>
<dbReference type="PANTHER" id="PTHR23183">
    <property type="entry name" value="NOP14"/>
    <property type="match status" value="1"/>
</dbReference>
<evidence type="ECO:0000256" key="4">
    <source>
        <dbReference type="ARBA" id="ARBA00022552"/>
    </source>
</evidence>
<dbReference type="STRING" id="409849.ENSPMGP00000028465"/>
<dbReference type="GO" id="GO:0032040">
    <property type="term" value="C:small-subunit processome"/>
    <property type="evidence" value="ECO:0007669"/>
    <property type="project" value="InterPro"/>
</dbReference>
<proteinExistence type="inferred from homology"/>
<evidence type="ECO:0000256" key="5">
    <source>
        <dbReference type="ARBA" id="ARBA00023242"/>
    </source>
</evidence>
<evidence type="ECO:0000256" key="7">
    <source>
        <dbReference type="SAM" id="MobiDB-lite"/>
    </source>
</evidence>
<evidence type="ECO:0000256" key="1">
    <source>
        <dbReference type="ARBA" id="ARBA00004604"/>
    </source>
</evidence>
<dbReference type="GO" id="GO:0030692">
    <property type="term" value="C:Noc4p-Nop14p complex"/>
    <property type="evidence" value="ECO:0007669"/>
    <property type="project" value="TreeGrafter"/>
</dbReference>
<feature type="compositionally biased region" description="Basic and acidic residues" evidence="7">
    <location>
        <begin position="324"/>
        <end position="339"/>
    </location>
</feature>
<evidence type="ECO:0000313" key="9">
    <source>
        <dbReference type="Proteomes" id="UP000261520"/>
    </source>
</evidence>
<keyword evidence="9" id="KW-1185">Reference proteome</keyword>
<reference evidence="8" key="2">
    <citation type="submission" date="2025-09" db="UniProtKB">
        <authorList>
            <consortium name="Ensembl"/>
        </authorList>
    </citation>
    <scope>IDENTIFICATION</scope>
</reference>
<dbReference type="Pfam" id="PF04147">
    <property type="entry name" value="Nop14"/>
    <property type="match status" value="2"/>
</dbReference>
<organism evidence="8 9">
    <name type="scientific">Periophthalmus magnuspinnatus</name>
    <dbReference type="NCBI Taxonomy" id="409849"/>
    <lineage>
        <taxon>Eukaryota</taxon>
        <taxon>Metazoa</taxon>
        <taxon>Chordata</taxon>
        <taxon>Craniata</taxon>
        <taxon>Vertebrata</taxon>
        <taxon>Euteleostomi</taxon>
        <taxon>Actinopterygii</taxon>
        <taxon>Neopterygii</taxon>
        <taxon>Teleostei</taxon>
        <taxon>Neoteleostei</taxon>
        <taxon>Acanthomorphata</taxon>
        <taxon>Gobiaria</taxon>
        <taxon>Gobiiformes</taxon>
        <taxon>Gobioidei</taxon>
        <taxon>Gobiidae</taxon>
        <taxon>Oxudercinae</taxon>
        <taxon>Periophthalmus</taxon>
    </lineage>
</organism>
<evidence type="ECO:0000256" key="6">
    <source>
        <dbReference type="ARBA" id="ARBA00024695"/>
    </source>
</evidence>
<evidence type="ECO:0000256" key="3">
    <source>
        <dbReference type="ARBA" id="ARBA00022517"/>
    </source>
</evidence>
<dbReference type="Proteomes" id="UP000261520">
    <property type="component" value="Unplaced"/>
</dbReference>
<evidence type="ECO:0000313" key="8">
    <source>
        <dbReference type="Ensembl" id="ENSPMGP00000028465.1"/>
    </source>
</evidence>
<evidence type="ECO:0000256" key="2">
    <source>
        <dbReference type="ARBA" id="ARBA00007466"/>
    </source>
</evidence>
<dbReference type="PANTHER" id="PTHR23183:SF0">
    <property type="entry name" value="NUCLEOLAR PROTEIN 14"/>
    <property type="match status" value="1"/>
</dbReference>